<dbReference type="OrthoDB" id="9810236at2"/>
<dbReference type="InterPro" id="IPR011545">
    <property type="entry name" value="DEAD/DEAH_box_helicase_dom"/>
</dbReference>
<keyword evidence="9" id="KW-0051">Antiviral defense</keyword>
<dbReference type="InterPro" id="IPR041372">
    <property type="entry name" value="Cas3_C"/>
</dbReference>
<sequence>MRYDVLNKLKEKSVKAVAKAGKDDTSKYLPLWMHLCDTAGVMGKLYDERLSAHERKLFTEAIGSSDKAKQIFELVGLMHDFGKASSIFQATILSNIPDYRRFPVQLLKSSSYEHSEKSHHTWLGMLLLMAQGFSENICSVIGAHHGLILNGKELRNQKTAASKIDQPCFGLAKLKDEWNQIWMDLAQEILNVAGFESPENIPQLDVHLLMLLSGILVEADWIASNEEYFPLISVSSDGYVGDYPKRIEEGWQKLSFPKAWKNRSPLKTISDFEKLFGFDPNDMQSEVLKVCNQIQEPGLMIIEAPMGIGKTEAALTAADIYSAKSGCNGVFFGQPTQATANGLFPRFLTWTQKESDSAQLIVKMMHGGAGFNKDYQELPVGTSRINDDGKQHSIFLHEWMQGRKQGILSDFVIGTVDQAFMSVLKHRHLMLRHAGLAGKVVIIDEVHAYDSYMNVYFDRMLLWLGLYRVPVILLSATLPIKRRKEMIQSYLQGVNRDSKLKLESISEATKHSYPAILWTDANQVYSANQIMSISEKEVSIEKAEVQDWSEVGTRISQILKTELVDGGCAGVVVNTVGRAQQVAKDLIEAFPDHEVILVHSRFTASDRALLEKKLIQKVGKKSKPGQRNRVIVVGTQVIEQSLDIDFDFLITELAPIDLLLQRIGRLHRHIREWRPLGLLKPKCTVIVGTNNTLDPSTKRIYEPYIQKKTQEILPERISIPNQIPVLVNEVYKEFCVEGTKTGVKEFEDMVLAEDKSRVKAAAHLLGSSLSKLQRKHGLSGLMDKGDDIDVDDAATNSVRDIDPVISCLLLTTNDIGEIYPVGQTECDKCSVESKPLSSVEEIAAQKISLPASLPFEKGVQEIKAQMRQSKIKALDAFKYELFLMMDKNNQIEVAGYLLEYSKIFGLTARKVADENKK</sequence>
<dbReference type="AlphaFoldDB" id="A0A1U7NE52"/>
<keyword evidence="8" id="KW-0067">ATP-binding</keyword>
<feature type="domain" description="Helicase ATP-binding" evidence="10">
    <location>
        <begin position="291"/>
        <end position="496"/>
    </location>
</feature>
<evidence type="ECO:0000256" key="9">
    <source>
        <dbReference type="ARBA" id="ARBA00023118"/>
    </source>
</evidence>
<dbReference type="InterPro" id="IPR001650">
    <property type="entry name" value="Helicase_C-like"/>
</dbReference>
<evidence type="ECO:0000256" key="3">
    <source>
        <dbReference type="ARBA" id="ARBA00022722"/>
    </source>
</evidence>
<dbReference type="GeneID" id="82203408"/>
<evidence type="ECO:0000256" key="8">
    <source>
        <dbReference type="ARBA" id="ARBA00022840"/>
    </source>
</evidence>
<dbReference type="InterPro" id="IPR038257">
    <property type="entry name" value="CRISPR-assoc_Cas3_HD_sf"/>
</dbReference>
<comment type="similarity">
    <text evidence="2">In the central section; belongs to the CRISPR-associated helicase Cas3 family.</text>
</comment>
<dbReference type="GO" id="GO:0004518">
    <property type="term" value="F:nuclease activity"/>
    <property type="evidence" value="ECO:0007669"/>
    <property type="project" value="UniProtKB-KW"/>
</dbReference>
<dbReference type="InterPro" id="IPR014001">
    <property type="entry name" value="Helicase_ATP-bd"/>
</dbReference>
<evidence type="ECO:0000313" key="13">
    <source>
        <dbReference type="Proteomes" id="UP000186341"/>
    </source>
</evidence>
<dbReference type="GO" id="GO:0003724">
    <property type="term" value="F:RNA helicase activity"/>
    <property type="evidence" value="ECO:0007669"/>
    <property type="project" value="TreeGrafter"/>
</dbReference>
<evidence type="ECO:0000313" key="12">
    <source>
        <dbReference type="EMBL" id="OLU37791.1"/>
    </source>
</evidence>
<evidence type="ECO:0000256" key="5">
    <source>
        <dbReference type="ARBA" id="ARBA00022741"/>
    </source>
</evidence>
<dbReference type="Proteomes" id="UP000186341">
    <property type="component" value="Unassembled WGS sequence"/>
</dbReference>
<dbReference type="PROSITE" id="PS51192">
    <property type="entry name" value="HELICASE_ATP_BIND_1"/>
    <property type="match status" value="1"/>
</dbReference>
<keyword evidence="13" id="KW-1185">Reference proteome</keyword>
<keyword evidence="6" id="KW-0378">Hydrolase</keyword>
<dbReference type="RefSeq" id="WP_075820562.1">
    <property type="nucleotide sequence ID" value="NZ_CAPFLH010000054.1"/>
</dbReference>
<keyword evidence="7" id="KW-0347">Helicase</keyword>
<dbReference type="Pfam" id="PF22590">
    <property type="entry name" value="Cas3-like_C_2"/>
    <property type="match status" value="1"/>
</dbReference>
<dbReference type="GO" id="GO:0005524">
    <property type="term" value="F:ATP binding"/>
    <property type="evidence" value="ECO:0007669"/>
    <property type="project" value="UniProtKB-KW"/>
</dbReference>
<dbReference type="PROSITE" id="PS51643">
    <property type="entry name" value="HD_CAS3"/>
    <property type="match status" value="1"/>
</dbReference>
<evidence type="ECO:0000256" key="7">
    <source>
        <dbReference type="ARBA" id="ARBA00022806"/>
    </source>
</evidence>
<evidence type="ECO:0000256" key="6">
    <source>
        <dbReference type="ARBA" id="ARBA00022801"/>
    </source>
</evidence>
<dbReference type="CDD" id="cd09641">
    <property type="entry name" value="Cas3''_I"/>
    <property type="match status" value="1"/>
</dbReference>
<proteinExistence type="inferred from homology"/>
<evidence type="ECO:0000256" key="2">
    <source>
        <dbReference type="ARBA" id="ARBA00009046"/>
    </source>
</evidence>
<comment type="similarity">
    <text evidence="1">In the N-terminal section; belongs to the CRISPR-associated nuclease Cas3-HD family.</text>
</comment>
<dbReference type="InterPro" id="IPR050547">
    <property type="entry name" value="DEAD_box_RNA_helicases"/>
</dbReference>
<reference evidence="12 13" key="1">
    <citation type="submission" date="2016-11" db="EMBL/GenBank/DDBJ databases">
        <title>Description of two novel members of the family Erysipelotrichaceae: Ileibacterium lipovorans gen. nov., sp. nov. and Dubosiella newyorkensis, gen. nov., sp. nov.</title>
        <authorList>
            <person name="Cox L.M."/>
            <person name="Sohn J."/>
            <person name="Tyrrell K.L."/>
            <person name="Citron D.M."/>
            <person name="Lawson P.A."/>
            <person name="Patel N.B."/>
            <person name="Iizumi T."/>
            <person name="Perez-Perez G.I."/>
            <person name="Goldstein E.J."/>
            <person name="Blaser M.J."/>
        </authorList>
    </citation>
    <scope>NUCLEOTIDE SEQUENCE [LARGE SCALE GENOMIC DNA]</scope>
    <source>
        <strain evidence="12 13">NYU-BL-A3</strain>
    </source>
</reference>
<dbReference type="InterPro" id="IPR006474">
    <property type="entry name" value="Helicase_Cas3_CRISPR-ass_core"/>
</dbReference>
<dbReference type="EMBL" id="MPJW01000189">
    <property type="protein sequence ID" value="OLU37791.1"/>
    <property type="molecule type" value="Genomic_DNA"/>
</dbReference>
<dbReference type="GO" id="GO:0003723">
    <property type="term" value="F:RNA binding"/>
    <property type="evidence" value="ECO:0007669"/>
    <property type="project" value="TreeGrafter"/>
</dbReference>
<protein>
    <recommendedName>
        <fullName evidence="14">CRISPR-associated helicase/endonuclease Cas3</fullName>
    </recommendedName>
</protein>
<keyword evidence="3" id="KW-0540">Nuclease</keyword>
<dbReference type="InterPro" id="IPR006483">
    <property type="entry name" value="CRISPR-assoc_Cas3_HD"/>
</dbReference>
<dbReference type="InterPro" id="IPR054712">
    <property type="entry name" value="Cas3-like_dom"/>
</dbReference>
<dbReference type="SMART" id="SM00487">
    <property type="entry name" value="DEXDc"/>
    <property type="match status" value="1"/>
</dbReference>
<dbReference type="Pfam" id="PF00270">
    <property type="entry name" value="DEAD"/>
    <property type="match status" value="1"/>
</dbReference>
<feature type="domain" description="HD Cas3-type" evidence="11">
    <location>
        <begin position="24"/>
        <end position="222"/>
    </location>
</feature>
<dbReference type="Gene3D" id="3.40.50.300">
    <property type="entry name" value="P-loop containing nucleotide triphosphate hydrolases"/>
    <property type="match status" value="2"/>
</dbReference>
<dbReference type="NCBIfam" id="TIGR01587">
    <property type="entry name" value="cas3_core"/>
    <property type="match status" value="1"/>
</dbReference>
<accession>A0A1U7NE52</accession>
<organism evidence="12 13">
    <name type="scientific">Ileibacterium valens</name>
    <dbReference type="NCBI Taxonomy" id="1862668"/>
    <lineage>
        <taxon>Bacteria</taxon>
        <taxon>Bacillati</taxon>
        <taxon>Bacillota</taxon>
        <taxon>Erysipelotrichia</taxon>
        <taxon>Erysipelotrichales</taxon>
        <taxon>Erysipelotrichaceae</taxon>
        <taxon>Ileibacterium</taxon>
    </lineage>
</organism>
<evidence type="ECO:0000259" key="11">
    <source>
        <dbReference type="PROSITE" id="PS51643"/>
    </source>
</evidence>
<dbReference type="SMART" id="SM00490">
    <property type="entry name" value="HELICc"/>
    <property type="match status" value="1"/>
</dbReference>
<dbReference type="Pfam" id="PF18019">
    <property type="entry name" value="Cas3_HD"/>
    <property type="match status" value="1"/>
</dbReference>
<evidence type="ECO:0000259" key="10">
    <source>
        <dbReference type="PROSITE" id="PS51192"/>
    </source>
</evidence>
<dbReference type="Pfam" id="PF18395">
    <property type="entry name" value="Cas3_C"/>
    <property type="match status" value="1"/>
</dbReference>
<dbReference type="GO" id="GO:0051607">
    <property type="term" value="P:defense response to virus"/>
    <property type="evidence" value="ECO:0007669"/>
    <property type="project" value="UniProtKB-KW"/>
</dbReference>
<name>A0A1U7NE52_9FIRM</name>
<dbReference type="PANTHER" id="PTHR47963">
    <property type="entry name" value="DEAD-BOX ATP-DEPENDENT RNA HELICASE 47, MITOCHONDRIAL"/>
    <property type="match status" value="1"/>
</dbReference>
<dbReference type="Gene3D" id="1.10.3210.30">
    <property type="match status" value="1"/>
</dbReference>
<keyword evidence="4" id="KW-0479">Metal-binding</keyword>
<evidence type="ECO:0008006" key="14">
    <source>
        <dbReference type="Google" id="ProtNLM"/>
    </source>
</evidence>
<dbReference type="GO" id="GO:0046872">
    <property type="term" value="F:metal ion binding"/>
    <property type="evidence" value="ECO:0007669"/>
    <property type="project" value="UniProtKB-KW"/>
</dbReference>
<keyword evidence="5" id="KW-0547">Nucleotide-binding</keyword>
<gene>
    <name evidence="12" type="ORF">BO222_09575</name>
</gene>
<dbReference type="NCBIfam" id="TIGR01596">
    <property type="entry name" value="cas3_HD"/>
    <property type="match status" value="1"/>
</dbReference>
<evidence type="ECO:0000256" key="1">
    <source>
        <dbReference type="ARBA" id="ARBA00006847"/>
    </source>
</evidence>
<dbReference type="PANTHER" id="PTHR47963:SF9">
    <property type="entry name" value="CRISPR-ASSOCIATED ENDONUCLEASE_HELICASE CAS3"/>
    <property type="match status" value="1"/>
</dbReference>
<dbReference type="GO" id="GO:0016787">
    <property type="term" value="F:hydrolase activity"/>
    <property type="evidence" value="ECO:0007669"/>
    <property type="project" value="UniProtKB-KW"/>
</dbReference>
<dbReference type="SUPFAM" id="SSF52540">
    <property type="entry name" value="P-loop containing nucleoside triphosphate hydrolases"/>
    <property type="match status" value="1"/>
</dbReference>
<comment type="caution">
    <text evidence="12">The sequence shown here is derived from an EMBL/GenBank/DDBJ whole genome shotgun (WGS) entry which is preliminary data.</text>
</comment>
<dbReference type="InterPro" id="IPR027417">
    <property type="entry name" value="P-loop_NTPase"/>
</dbReference>
<evidence type="ECO:0000256" key="4">
    <source>
        <dbReference type="ARBA" id="ARBA00022723"/>
    </source>
</evidence>